<organism evidence="2 3">
    <name type="scientific">Candidatus Portiera aleyrodidarum MED</name>
    <name type="common">Bemisia tabaci</name>
    <dbReference type="NCBI Taxonomy" id="1163752"/>
    <lineage>
        <taxon>Bacteria</taxon>
        <taxon>Pseudomonadati</taxon>
        <taxon>Pseudomonadota</taxon>
        <taxon>Gammaproteobacteria</taxon>
        <taxon>Candidatus Johnevansiales</taxon>
        <taxon>Candidatus Johnevansiaceae</taxon>
        <taxon>Candidatus Portiera</taxon>
    </lineage>
</organism>
<dbReference type="RefSeq" id="WP_014895101.1">
    <property type="nucleotide sequence ID" value="NZ_CP007563.1"/>
</dbReference>
<proteinExistence type="predicted"/>
<feature type="transmembrane region" description="Helical" evidence="1">
    <location>
        <begin position="66"/>
        <end position="84"/>
    </location>
</feature>
<evidence type="ECO:0000256" key="1">
    <source>
        <dbReference type="SAM" id="Phobius"/>
    </source>
</evidence>
<dbReference type="AlphaFoldDB" id="A0AAU8S330"/>
<feature type="transmembrane region" description="Helical" evidence="1">
    <location>
        <begin position="29"/>
        <end position="46"/>
    </location>
</feature>
<dbReference type="KEGG" id="paly:O3E_01170"/>
<dbReference type="Proteomes" id="UP000031624">
    <property type="component" value="Chromosome"/>
</dbReference>
<evidence type="ECO:0000313" key="2">
    <source>
        <dbReference type="EMBL" id="AJF24132.1"/>
    </source>
</evidence>
<protein>
    <submittedName>
        <fullName evidence="2">Uncharacterized protein</fullName>
    </submittedName>
</protein>
<name>A0AAU8S330_9GAMM</name>
<keyword evidence="1" id="KW-0472">Membrane</keyword>
<keyword evidence="1" id="KW-1133">Transmembrane helix</keyword>
<gene>
    <name evidence="2" type="ORF">O3E_01170</name>
</gene>
<dbReference type="GeneID" id="66280061"/>
<evidence type="ECO:0000313" key="3">
    <source>
        <dbReference type="Proteomes" id="UP000031624"/>
    </source>
</evidence>
<sequence>MKNIPNLDKNFIHRAWALIKPYWCSDERWIALSLLSILSVIGSIWFNSLNNDLNHALQKFEKQRVLAFKHAICFYCFIYASFIYL</sequence>
<reference evidence="2 3" key="1">
    <citation type="submission" date="2014-04" db="EMBL/GenBank/DDBJ databases">
        <title>Genome reduction and metabolic complementation of the dual endosymbionts in the whitefly Bemisia tabaci.</title>
        <authorList>
            <person name="Rao Q."/>
            <person name="Rollat-Farnier P.-A."/>
            <person name="Zhang Z.-X."/>
            <person name="Santos-Garcia D."/>
            <person name="Silva F.J."/>
            <person name="Moya A."/>
            <person name="Zhu D.-T."/>
            <person name="Klein C.C."/>
            <person name="Vavre F."/>
            <person name="Sagot M.-F."/>
            <person name="Liu S.-S."/>
            <person name="Mouton L."/>
            <person name="Wang X.-W."/>
        </authorList>
    </citation>
    <scope>NUCLEOTIDE SEQUENCE [LARGE SCALE GENOMIC DNA]</scope>
    <source>
        <strain evidence="2 3">BT-Q</strain>
    </source>
</reference>
<keyword evidence="1" id="KW-0812">Transmembrane</keyword>
<dbReference type="EMBL" id="CP007563">
    <property type="protein sequence ID" value="AJF24132.1"/>
    <property type="molecule type" value="Genomic_DNA"/>
</dbReference>
<accession>A0AAU8S330</accession>